<dbReference type="PROSITE" id="PS00846">
    <property type="entry name" value="HTH_ARSR_1"/>
    <property type="match status" value="1"/>
</dbReference>
<sequence length="110" mass="11857">MSTLTPVVLFKALADDTRARICLLLAQRGELCVCDLTAALAASQPKVSRHLALLRSAGLLSDRRAGHWVYYRLAVTLPSWVTEVLDHSAAGNVAWLAESIARLPPSGCCD</sequence>
<dbReference type="InterPro" id="IPR051081">
    <property type="entry name" value="HTH_MetalResp_TranReg"/>
</dbReference>
<evidence type="ECO:0000256" key="3">
    <source>
        <dbReference type="ARBA" id="ARBA00023125"/>
    </source>
</evidence>
<dbReference type="PROSITE" id="PS50987">
    <property type="entry name" value="HTH_ARSR_2"/>
    <property type="match status" value="1"/>
</dbReference>
<evidence type="ECO:0000256" key="2">
    <source>
        <dbReference type="ARBA" id="ARBA00023015"/>
    </source>
</evidence>
<evidence type="ECO:0000259" key="5">
    <source>
        <dbReference type="PROSITE" id="PS50987"/>
    </source>
</evidence>
<dbReference type="InterPro" id="IPR036390">
    <property type="entry name" value="WH_DNA-bd_sf"/>
</dbReference>
<keyword evidence="3" id="KW-0238">DNA-binding</keyword>
<dbReference type="PANTHER" id="PTHR33154">
    <property type="entry name" value="TRANSCRIPTIONAL REGULATOR, ARSR FAMILY"/>
    <property type="match status" value="1"/>
</dbReference>
<dbReference type="InterPro" id="IPR018334">
    <property type="entry name" value="ArsR_HTH"/>
</dbReference>
<dbReference type="SMART" id="SM00418">
    <property type="entry name" value="HTH_ARSR"/>
    <property type="match status" value="1"/>
</dbReference>
<comment type="caution">
    <text evidence="6">The sequence shown here is derived from an EMBL/GenBank/DDBJ whole genome shotgun (WGS) entry which is preliminary data.</text>
</comment>
<feature type="domain" description="HTH arsR-type" evidence="5">
    <location>
        <begin position="1"/>
        <end position="92"/>
    </location>
</feature>
<evidence type="ECO:0000256" key="4">
    <source>
        <dbReference type="ARBA" id="ARBA00023163"/>
    </source>
</evidence>
<evidence type="ECO:0000313" key="7">
    <source>
        <dbReference type="Proteomes" id="UP000275199"/>
    </source>
</evidence>
<dbReference type="InterPro" id="IPR036388">
    <property type="entry name" value="WH-like_DNA-bd_sf"/>
</dbReference>
<keyword evidence="7" id="KW-1185">Reference proteome</keyword>
<gene>
    <name evidence="6" type="ORF">EF096_02770</name>
</gene>
<evidence type="ECO:0000256" key="1">
    <source>
        <dbReference type="ARBA" id="ARBA00022849"/>
    </source>
</evidence>
<organism evidence="6 7">
    <name type="scientific">Pseudomonas neustonica</name>
    <dbReference type="NCBI Taxonomy" id="2487346"/>
    <lineage>
        <taxon>Bacteria</taxon>
        <taxon>Pseudomonadati</taxon>
        <taxon>Pseudomonadota</taxon>
        <taxon>Gammaproteobacteria</taxon>
        <taxon>Pseudomonadales</taxon>
        <taxon>Pseudomonadaceae</taxon>
        <taxon>Pseudomonas</taxon>
    </lineage>
</organism>
<keyword evidence="4" id="KW-0804">Transcription</keyword>
<dbReference type="SUPFAM" id="SSF46785">
    <property type="entry name" value="Winged helix' DNA-binding domain"/>
    <property type="match status" value="1"/>
</dbReference>
<dbReference type="PRINTS" id="PR00778">
    <property type="entry name" value="HTHARSR"/>
</dbReference>
<dbReference type="InterPro" id="IPR001845">
    <property type="entry name" value="HTH_ArsR_DNA-bd_dom"/>
</dbReference>
<reference evidence="6 7" key="1">
    <citation type="submission" date="2018-11" db="EMBL/GenBank/DDBJ databases">
        <authorList>
            <person name="Jang G.I."/>
            <person name="Hwang C.Y."/>
        </authorList>
    </citation>
    <scope>NUCLEOTIDE SEQUENCE [LARGE SCALE GENOMIC DNA]</scope>
    <source>
        <strain evidence="6 7">SSM26</strain>
    </source>
</reference>
<dbReference type="NCBIfam" id="NF033788">
    <property type="entry name" value="HTH_metalloreg"/>
    <property type="match status" value="1"/>
</dbReference>
<dbReference type="InterPro" id="IPR011991">
    <property type="entry name" value="ArsR-like_HTH"/>
</dbReference>
<dbReference type="Pfam" id="PF01022">
    <property type="entry name" value="HTH_5"/>
    <property type="match status" value="1"/>
</dbReference>
<dbReference type="RefSeq" id="WP_123888093.1">
    <property type="nucleotide sequence ID" value="NZ_RKKU01000002.1"/>
</dbReference>
<keyword evidence="2" id="KW-0805">Transcription regulation</keyword>
<dbReference type="CDD" id="cd00090">
    <property type="entry name" value="HTH_ARSR"/>
    <property type="match status" value="1"/>
</dbReference>
<protein>
    <submittedName>
        <fullName evidence="6">ArsR family transcriptional regulator</fullName>
    </submittedName>
</protein>
<dbReference type="PANTHER" id="PTHR33154:SF18">
    <property type="entry name" value="ARSENICAL RESISTANCE OPERON REPRESSOR"/>
    <property type="match status" value="1"/>
</dbReference>
<accession>A0ABX9XPX2</accession>
<dbReference type="Proteomes" id="UP000275199">
    <property type="component" value="Unassembled WGS sequence"/>
</dbReference>
<proteinExistence type="predicted"/>
<evidence type="ECO:0000313" key="6">
    <source>
        <dbReference type="EMBL" id="ROZ87805.1"/>
    </source>
</evidence>
<keyword evidence="1" id="KW-0059">Arsenical resistance</keyword>
<dbReference type="EMBL" id="RKKU01000002">
    <property type="protein sequence ID" value="ROZ87805.1"/>
    <property type="molecule type" value="Genomic_DNA"/>
</dbReference>
<dbReference type="NCBIfam" id="NF007528">
    <property type="entry name" value="PRK10141.1"/>
    <property type="match status" value="1"/>
</dbReference>
<name>A0ABX9XPX2_9PSED</name>
<dbReference type="Gene3D" id="1.10.10.10">
    <property type="entry name" value="Winged helix-like DNA-binding domain superfamily/Winged helix DNA-binding domain"/>
    <property type="match status" value="1"/>
</dbReference>